<dbReference type="EMBL" id="CADCXU010011848">
    <property type="protein sequence ID" value="CAB0001975.1"/>
    <property type="molecule type" value="Genomic_DNA"/>
</dbReference>
<reference evidence="2 3" key="1">
    <citation type="submission" date="2020-02" db="EMBL/GenBank/DDBJ databases">
        <authorList>
            <person name="Ferguson B K."/>
        </authorList>
    </citation>
    <scope>NUCLEOTIDE SEQUENCE [LARGE SCALE GENOMIC DNA]</scope>
</reference>
<evidence type="ECO:0000313" key="3">
    <source>
        <dbReference type="Proteomes" id="UP000479000"/>
    </source>
</evidence>
<evidence type="ECO:0000256" key="1">
    <source>
        <dbReference type="SAM" id="MobiDB-lite"/>
    </source>
</evidence>
<sequence>MESIFELGSENSFFHSPRRRTSTPSGEALALGRDHPKRTNANGPNSNCGLEKQSSAFKLAPTKAPLRLDRTSAPPGKFFSESELHILSADLISKIIDCLPQEIGAFIW</sequence>
<organism evidence="2 3">
    <name type="scientific">Nesidiocoris tenuis</name>
    <dbReference type="NCBI Taxonomy" id="355587"/>
    <lineage>
        <taxon>Eukaryota</taxon>
        <taxon>Metazoa</taxon>
        <taxon>Ecdysozoa</taxon>
        <taxon>Arthropoda</taxon>
        <taxon>Hexapoda</taxon>
        <taxon>Insecta</taxon>
        <taxon>Pterygota</taxon>
        <taxon>Neoptera</taxon>
        <taxon>Paraneoptera</taxon>
        <taxon>Hemiptera</taxon>
        <taxon>Heteroptera</taxon>
        <taxon>Panheteroptera</taxon>
        <taxon>Cimicomorpha</taxon>
        <taxon>Miridae</taxon>
        <taxon>Dicyphina</taxon>
        <taxon>Nesidiocoris</taxon>
    </lineage>
</organism>
<gene>
    <name evidence="2" type="ORF">NTEN_LOCUS7762</name>
</gene>
<evidence type="ECO:0000313" key="2">
    <source>
        <dbReference type="EMBL" id="CAB0001975.1"/>
    </source>
</evidence>
<dbReference type="Proteomes" id="UP000479000">
    <property type="component" value="Unassembled WGS sequence"/>
</dbReference>
<protein>
    <submittedName>
        <fullName evidence="2">Uncharacterized protein</fullName>
    </submittedName>
</protein>
<feature type="compositionally biased region" description="Polar residues" evidence="1">
    <location>
        <begin position="39"/>
        <end position="51"/>
    </location>
</feature>
<proteinExistence type="predicted"/>
<accession>A0A6H5GH11</accession>
<dbReference type="AlphaFoldDB" id="A0A6H5GH11"/>
<keyword evidence="3" id="KW-1185">Reference proteome</keyword>
<feature type="non-terminal residue" evidence="2">
    <location>
        <position position="108"/>
    </location>
</feature>
<feature type="region of interest" description="Disordered" evidence="1">
    <location>
        <begin position="1"/>
        <end position="51"/>
    </location>
</feature>
<name>A0A6H5GH11_9HEMI</name>